<protein>
    <submittedName>
        <fullName evidence="1 2">Uncharacterized protein</fullName>
    </submittedName>
</protein>
<reference evidence="3" key="1">
    <citation type="submission" date="2012-12" db="EMBL/GenBank/DDBJ databases">
        <authorList>
            <person name="Hellsten U."/>
            <person name="Grimwood J."/>
            <person name="Chapman J.A."/>
            <person name="Shapiro H."/>
            <person name="Aerts A."/>
            <person name="Otillar R.P."/>
            <person name="Terry A.Y."/>
            <person name="Boore J.L."/>
            <person name="Simakov O."/>
            <person name="Marletaz F."/>
            <person name="Cho S.-J."/>
            <person name="Edsinger-Gonzales E."/>
            <person name="Havlak P."/>
            <person name="Kuo D.-H."/>
            <person name="Larsson T."/>
            <person name="Lv J."/>
            <person name="Arendt D."/>
            <person name="Savage R."/>
            <person name="Osoegawa K."/>
            <person name="de Jong P."/>
            <person name="Lindberg D.R."/>
            <person name="Seaver E.C."/>
            <person name="Weisblat D.A."/>
            <person name="Putnam N.H."/>
            <person name="Grigoriev I.V."/>
            <person name="Rokhsar D.S."/>
        </authorList>
    </citation>
    <scope>NUCLEOTIDE SEQUENCE</scope>
    <source>
        <strain evidence="3">I ESC-2004</strain>
    </source>
</reference>
<reference evidence="1 3" key="2">
    <citation type="journal article" date="2013" name="Nature">
        <title>Insights into bilaterian evolution from three spiralian genomes.</title>
        <authorList>
            <person name="Simakov O."/>
            <person name="Marletaz F."/>
            <person name="Cho S.J."/>
            <person name="Edsinger-Gonzales E."/>
            <person name="Havlak P."/>
            <person name="Hellsten U."/>
            <person name="Kuo D.H."/>
            <person name="Larsson T."/>
            <person name="Lv J."/>
            <person name="Arendt D."/>
            <person name="Savage R."/>
            <person name="Osoegawa K."/>
            <person name="de Jong P."/>
            <person name="Grimwood J."/>
            <person name="Chapman J.A."/>
            <person name="Shapiro H."/>
            <person name="Aerts A."/>
            <person name="Otillar R.P."/>
            <person name="Terry A.Y."/>
            <person name="Boore J.L."/>
            <person name="Grigoriev I.V."/>
            <person name="Lindberg D.R."/>
            <person name="Seaver E.C."/>
            <person name="Weisblat D.A."/>
            <person name="Putnam N.H."/>
            <person name="Rokhsar D.S."/>
        </authorList>
    </citation>
    <scope>NUCLEOTIDE SEQUENCE</scope>
    <source>
        <strain evidence="1 3">I ESC-2004</strain>
    </source>
</reference>
<accession>R7UW61</accession>
<gene>
    <name evidence="1" type="ORF">CAPTEDRAFT_208893</name>
</gene>
<proteinExistence type="predicted"/>
<dbReference type="EnsemblMetazoa" id="CapteT208893">
    <property type="protein sequence ID" value="CapteP208893"/>
    <property type="gene ID" value="CapteG208893"/>
</dbReference>
<name>R7UW61_CAPTE</name>
<dbReference type="EMBL" id="KB299289">
    <property type="protein sequence ID" value="ELU08172.1"/>
    <property type="molecule type" value="Genomic_DNA"/>
</dbReference>
<dbReference type="AlphaFoldDB" id="R7UW61"/>
<organism evidence="1">
    <name type="scientific">Capitella teleta</name>
    <name type="common">Polychaete worm</name>
    <dbReference type="NCBI Taxonomy" id="283909"/>
    <lineage>
        <taxon>Eukaryota</taxon>
        <taxon>Metazoa</taxon>
        <taxon>Spiralia</taxon>
        <taxon>Lophotrochozoa</taxon>
        <taxon>Annelida</taxon>
        <taxon>Polychaeta</taxon>
        <taxon>Sedentaria</taxon>
        <taxon>Scolecida</taxon>
        <taxon>Capitellidae</taxon>
        <taxon>Capitella</taxon>
    </lineage>
</organism>
<evidence type="ECO:0000313" key="1">
    <source>
        <dbReference type="EMBL" id="ELU08172.1"/>
    </source>
</evidence>
<keyword evidence="3" id="KW-1185">Reference proteome</keyword>
<dbReference type="EMBL" id="AMQN01006842">
    <property type="status" value="NOT_ANNOTATED_CDS"/>
    <property type="molecule type" value="Genomic_DNA"/>
</dbReference>
<evidence type="ECO:0000313" key="2">
    <source>
        <dbReference type="EnsemblMetazoa" id="CapteP208893"/>
    </source>
</evidence>
<dbReference type="HOGENOM" id="CLU_1817594_0_0_1"/>
<reference evidence="2" key="3">
    <citation type="submission" date="2015-06" db="UniProtKB">
        <authorList>
            <consortium name="EnsemblMetazoa"/>
        </authorList>
    </citation>
    <scope>IDENTIFICATION</scope>
</reference>
<evidence type="ECO:0000313" key="3">
    <source>
        <dbReference type="Proteomes" id="UP000014760"/>
    </source>
</evidence>
<dbReference type="Proteomes" id="UP000014760">
    <property type="component" value="Unassembled WGS sequence"/>
</dbReference>
<sequence>MVQVVETVVTDDDVANILETTVREVDDLVLSPEPDRVFVSGSQIIDAECSIRALNDVAVSLTNGQYCIPGNNYIIAHQNENQPTKIWPRGAIDYDSTWIAMLIVVQTCECDFICDESTEIITYNLLVNMKLYAFIKPSFLLW</sequence>